<feature type="domain" description="RNA polymerase sigma factor 54 DNA-binding" evidence="10">
    <location>
        <begin position="321"/>
        <end position="478"/>
    </location>
</feature>
<dbReference type="InterPro" id="IPR007046">
    <property type="entry name" value="RNA_pol_sigma_54_core-bd"/>
</dbReference>
<keyword evidence="13" id="KW-1185">Reference proteome</keyword>
<evidence type="ECO:0000256" key="6">
    <source>
        <dbReference type="ARBA" id="ARBA00023082"/>
    </source>
</evidence>
<dbReference type="GO" id="GO:0016779">
    <property type="term" value="F:nucleotidyltransferase activity"/>
    <property type="evidence" value="ECO:0007669"/>
    <property type="project" value="UniProtKB-KW"/>
</dbReference>
<accession>A0A143PPK2</accession>
<reference evidence="12 13" key="1">
    <citation type="journal article" date="2016" name="Genome Announc.">
        <title>First Complete Genome Sequence of a Subdivision 6 Acidobacterium Strain.</title>
        <authorList>
            <person name="Huang S."/>
            <person name="Vieira S."/>
            <person name="Bunk B."/>
            <person name="Riedel T."/>
            <person name="Sproer C."/>
            <person name="Overmann J."/>
        </authorList>
    </citation>
    <scope>NUCLEOTIDE SEQUENCE [LARGE SCALE GENOMIC DNA]</scope>
    <source>
        <strain evidence="13">DSM 100886 HEG_-6_39</strain>
    </source>
</reference>
<protein>
    <submittedName>
        <fullName evidence="12">RNA polymerase sigma-54 factor 1</fullName>
    </submittedName>
</protein>
<evidence type="ECO:0000256" key="3">
    <source>
        <dbReference type="ARBA" id="ARBA00022679"/>
    </source>
</evidence>
<dbReference type="PROSITE" id="PS50044">
    <property type="entry name" value="SIGMA54_3"/>
    <property type="match status" value="1"/>
</dbReference>
<dbReference type="PANTHER" id="PTHR32248:SF4">
    <property type="entry name" value="RNA POLYMERASE SIGMA-54 FACTOR"/>
    <property type="match status" value="1"/>
</dbReference>
<dbReference type="InterPro" id="IPR038709">
    <property type="entry name" value="RpoN_core-bd_sf"/>
</dbReference>
<feature type="domain" description="RNA polymerase sigma factor 54 core-binding" evidence="11">
    <location>
        <begin position="116"/>
        <end position="304"/>
    </location>
</feature>
<dbReference type="GO" id="GO:0016987">
    <property type="term" value="F:sigma factor activity"/>
    <property type="evidence" value="ECO:0007669"/>
    <property type="project" value="UniProtKB-KW"/>
</dbReference>
<evidence type="ECO:0000313" key="13">
    <source>
        <dbReference type="Proteomes" id="UP000076079"/>
    </source>
</evidence>
<dbReference type="GO" id="GO:0000428">
    <property type="term" value="C:DNA-directed RNA polymerase complex"/>
    <property type="evidence" value="ECO:0007669"/>
    <property type="project" value="UniProtKB-KW"/>
</dbReference>
<sequence length="481" mass="54882">MAITQKLQTRLSQKLVLTPSLQQAIKLLPMTTLELAELLNQEIVENPLLEEVPTEEIQAVDPQAQTSEPETPEPPKPDRPDANWDDQDYAYFFGEYLDDGGYRSRMPVEVKELPPIENTLSTSSTLADHLLWQLSMRPDITADQREIGEAIIGNLNDDGYLMASVDELAQMGAWSQTQVETVLLILQHLDPVGVAARDLQECLTLQLRYLGHVDTPCDTIVSEHLRLLQNHQVPEISKRMGMPIEQLKEHIEVIRHLDPKPGSRFNPAPSQYVMPDVYIVKVEDQYVAVLNDDGLPQLRISPVYKRLLDNKHDESAAETRAYVKEKFRSALWLLKSVDQRQKTIIKVANSIIQFQKEFLDHGIEHLRPLVLRDVAEDIGMHESTVSRVVNNKYMHTPQGVFEMKYFFHSGISSSFGESVSSVTIKQRIRKIIEAEDGRKPLSDSKIVSILQREGLVLARRTIAKYREELRIPTSNQRKVLY</sequence>
<comment type="similarity">
    <text evidence="1">Belongs to the sigma-54 factor family.</text>
</comment>
<dbReference type="PIRSF" id="PIRSF000774">
    <property type="entry name" value="RpoN"/>
    <property type="match status" value="1"/>
</dbReference>
<dbReference type="OrthoDB" id="9814402at2"/>
<keyword evidence="6" id="KW-0731">Sigma factor</keyword>
<feature type="region of interest" description="Disordered" evidence="9">
    <location>
        <begin position="56"/>
        <end position="84"/>
    </location>
</feature>
<keyword evidence="2" id="KW-0240">DNA-directed RNA polymerase</keyword>
<dbReference type="RefSeq" id="WP_110171948.1">
    <property type="nucleotide sequence ID" value="NZ_CP015136.1"/>
</dbReference>
<dbReference type="EMBL" id="CP015136">
    <property type="protein sequence ID" value="AMY10296.1"/>
    <property type="molecule type" value="Genomic_DNA"/>
</dbReference>
<dbReference type="Proteomes" id="UP000076079">
    <property type="component" value="Chromosome"/>
</dbReference>
<organism evidence="12 13">
    <name type="scientific">Luteitalea pratensis</name>
    <dbReference type="NCBI Taxonomy" id="1855912"/>
    <lineage>
        <taxon>Bacteria</taxon>
        <taxon>Pseudomonadati</taxon>
        <taxon>Acidobacteriota</taxon>
        <taxon>Vicinamibacteria</taxon>
        <taxon>Vicinamibacterales</taxon>
        <taxon>Vicinamibacteraceae</taxon>
        <taxon>Luteitalea</taxon>
    </lineage>
</organism>
<dbReference type="GO" id="GO:0006352">
    <property type="term" value="P:DNA-templated transcription initiation"/>
    <property type="evidence" value="ECO:0007669"/>
    <property type="project" value="InterPro"/>
</dbReference>
<dbReference type="Pfam" id="PF04963">
    <property type="entry name" value="Sigma54_CBD"/>
    <property type="match status" value="1"/>
</dbReference>
<keyword evidence="4" id="KW-0548">Nucleotidyltransferase</keyword>
<dbReference type="PROSITE" id="PS00718">
    <property type="entry name" value="SIGMA54_2"/>
    <property type="match status" value="1"/>
</dbReference>
<name>A0A143PPK2_LUTPR</name>
<reference evidence="13" key="2">
    <citation type="submission" date="2016-04" db="EMBL/GenBank/DDBJ databases">
        <title>First Complete Genome Sequence of a Subdivision 6 Acidobacterium.</title>
        <authorList>
            <person name="Huang S."/>
            <person name="Vieira S."/>
            <person name="Bunk B."/>
            <person name="Riedel T."/>
            <person name="Sproeer C."/>
            <person name="Overmann J."/>
        </authorList>
    </citation>
    <scope>NUCLEOTIDE SEQUENCE [LARGE SCALE GENOMIC DNA]</scope>
    <source>
        <strain evidence="13">DSM 100886 HEG_-6_39</strain>
    </source>
</reference>
<keyword evidence="3" id="KW-0808">Transferase</keyword>
<evidence type="ECO:0000256" key="4">
    <source>
        <dbReference type="ARBA" id="ARBA00022695"/>
    </source>
</evidence>
<dbReference type="AlphaFoldDB" id="A0A143PPK2"/>
<dbReference type="InterPro" id="IPR000394">
    <property type="entry name" value="RNA_pol_sigma_54"/>
</dbReference>
<evidence type="ECO:0000256" key="9">
    <source>
        <dbReference type="SAM" id="MobiDB-lite"/>
    </source>
</evidence>
<evidence type="ECO:0000256" key="7">
    <source>
        <dbReference type="ARBA" id="ARBA00023125"/>
    </source>
</evidence>
<dbReference type="Gene3D" id="1.10.10.1330">
    <property type="entry name" value="RNA polymerase sigma-54 factor, core-binding domain"/>
    <property type="match status" value="1"/>
</dbReference>
<dbReference type="PATRIC" id="fig|1813736.3.peg.3735"/>
<dbReference type="Pfam" id="PF04552">
    <property type="entry name" value="Sigma54_DBD"/>
    <property type="match status" value="1"/>
</dbReference>
<gene>
    <name evidence="12" type="primary">rpoN1</name>
    <name evidence="12" type="ORF">LuPra_03526</name>
</gene>
<evidence type="ECO:0000256" key="1">
    <source>
        <dbReference type="ARBA" id="ARBA00008798"/>
    </source>
</evidence>
<dbReference type="InterPro" id="IPR007634">
    <property type="entry name" value="RNA_pol_sigma_54_DNA-bd"/>
</dbReference>
<dbReference type="GO" id="GO:0001216">
    <property type="term" value="F:DNA-binding transcription activator activity"/>
    <property type="evidence" value="ECO:0007669"/>
    <property type="project" value="InterPro"/>
</dbReference>
<dbReference type="KEGG" id="abac:LuPra_03526"/>
<evidence type="ECO:0000259" key="11">
    <source>
        <dbReference type="Pfam" id="PF04963"/>
    </source>
</evidence>
<keyword evidence="8" id="KW-0804">Transcription</keyword>
<dbReference type="STRING" id="1855912.LuPra_03526"/>
<proteinExistence type="inferred from homology"/>
<evidence type="ECO:0000313" key="12">
    <source>
        <dbReference type="EMBL" id="AMY10296.1"/>
    </source>
</evidence>
<dbReference type="Pfam" id="PF00309">
    <property type="entry name" value="Sigma54_AID"/>
    <property type="match status" value="1"/>
</dbReference>
<evidence type="ECO:0000256" key="2">
    <source>
        <dbReference type="ARBA" id="ARBA00022478"/>
    </source>
</evidence>
<feature type="compositionally biased region" description="Basic and acidic residues" evidence="9">
    <location>
        <begin position="73"/>
        <end position="82"/>
    </location>
</feature>
<dbReference type="PANTHER" id="PTHR32248">
    <property type="entry name" value="RNA POLYMERASE SIGMA-54 FACTOR"/>
    <property type="match status" value="1"/>
</dbReference>
<keyword evidence="7" id="KW-0238">DNA-binding</keyword>
<dbReference type="Gene3D" id="1.10.10.60">
    <property type="entry name" value="Homeodomain-like"/>
    <property type="match status" value="1"/>
</dbReference>
<evidence type="ECO:0000256" key="8">
    <source>
        <dbReference type="ARBA" id="ARBA00023163"/>
    </source>
</evidence>
<keyword evidence="5" id="KW-0805">Transcription regulation</keyword>
<dbReference type="GO" id="GO:0003677">
    <property type="term" value="F:DNA binding"/>
    <property type="evidence" value="ECO:0007669"/>
    <property type="project" value="UniProtKB-KW"/>
</dbReference>
<evidence type="ECO:0000259" key="10">
    <source>
        <dbReference type="Pfam" id="PF04552"/>
    </source>
</evidence>
<dbReference type="NCBIfam" id="NF009118">
    <property type="entry name" value="PRK12469.1"/>
    <property type="match status" value="1"/>
</dbReference>
<dbReference type="PRINTS" id="PR00045">
    <property type="entry name" value="SIGMA54FCT"/>
</dbReference>
<dbReference type="PROSITE" id="PS00717">
    <property type="entry name" value="SIGMA54_1"/>
    <property type="match status" value="1"/>
</dbReference>
<dbReference type="NCBIfam" id="TIGR02395">
    <property type="entry name" value="rpoN_sigma"/>
    <property type="match status" value="1"/>
</dbReference>
<evidence type="ECO:0000256" key="5">
    <source>
        <dbReference type="ARBA" id="ARBA00023015"/>
    </source>
</evidence>